<dbReference type="GO" id="GO:0043571">
    <property type="term" value="P:maintenance of CRISPR repeat elements"/>
    <property type="evidence" value="ECO:0007669"/>
    <property type="project" value="UniProtKB-UniRule"/>
</dbReference>
<comment type="similarity">
    <text evidence="10">Belongs to the CRISPR-associated endonuclease Cas1 family.</text>
</comment>
<dbReference type="RefSeq" id="WP_026642919.1">
    <property type="nucleotide sequence ID" value="NZ_JGZU01000003.1"/>
</dbReference>
<keyword evidence="4 10" id="KW-0378">Hydrolase</keyword>
<proteinExistence type="inferred from homology"/>
<dbReference type="InterPro" id="IPR042206">
    <property type="entry name" value="CRISPR-assoc_Cas1_C"/>
</dbReference>
<dbReference type="Pfam" id="PF01867">
    <property type="entry name" value="Cas_Cas1"/>
    <property type="match status" value="1"/>
</dbReference>
<dbReference type="EMBL" id="JGZU01000003">
    <property type="protein sequence ID" value="KFJ08094.1"/>
    <property type="molecule type" value="Genomic_DNA"/>
</dbReference>
<dbReference type="GO" id="GO:0051607">
    <property type="term" value="P:defense response to virus"/>
    <property type="evidence" value="ECO:0007669"/>
    <property type="project" value="UniProtKB-UniRule"/>
</dbReference>
<evidence type="ECO:0000256" key="10">
    <source>
        <dbReference type="HAMAP-Rule" id="MF_01470"/>
    </source>
</evidence>
<evidence type="ECO:0000256" key="6">
    <source>
        <dbReference type="ARBA" id="ARBA00023118"/>
    </source>
</evidence>
<organism evidence="11 12">
    <name type="scientific">Bifidobacterium tsurumiense</name>
    <dbReference type="NCBI Taxonomy" id="356829"/>
    <lineage>
        <taxon>Bacteria</taxon>
        <taxon>Bacillati</taxon>
        <taxon>Actinomycetota</taxon>
        <taxon>Actinomycetes</taxon>
        <taxon>Bifidobacteriales</taxon>
        <taxon>Bifidobacteriaceae</taxon>
        <taxon>Bifidobacterium</taxon>
    </lineage>
</organism>
<dbReference type="NCBIfam" id="TIGR00287">
    <property type="entry name" value="cas1"/>
    <property type="match status" value="1"/>
</dbReference>
<dbReference type="Gene3D" id="1.20.120.920">
    <property type="entry name" value="CRISPR-associated endonuclease Cas1, C-terminal domain"/>
    <property type="match status" value="1"/>
</dbReference>
<dbReference type="InterPro" id="IPR050646">
    <property type="entry name" value="Cas1"/>
</dbReference>
<keyword evidence="2 10" id="KW-0479">Metal-binding</keyword>
<name>A0A087EJZ3_9BIFI</name>
<dbReference type="AlphaFoldDB" id="A0A087EJZ3"/>
<dbReference type="eggNOG" id="COG1518">
    <property type="taxonomic scope" value="Bacteria"/>
</dbReference>
<evidence type="ECO:0000256" key="5">
    <source>
        <dbReference type="ARBA" id="ARBA00022842"/>
    </source>
</evidence>
<dbReference type="GO" id="GO:0004520">
    <property type="term" value="F:DNA endonuclease activity"/>
    <property type="evidence" value="ECO:0007669"/>
    <property type="project" value="InterPro"/>
</dbReference>
<dbReference type="NCBIfam" id="TIGR03639">
    <property type="entry name" value="cas1_NMENI"/>
    <property type="match status" value="1"/>
</dbReference>
<keyword evidence="8 10" id="KW-0464">Manganese</keyword>
<dbReference type="PANTHER" id="PTHR34353">
    <property type="entry name" value="CRISPR-ASSOCIATED ENDONUCLEASE CAS1 1"/>
    <property type="match status" value="1"/>
</dbReference>
<evidence type="ECO:0000256" key="8">
    <source>
        <dbReference type="ARBA" id="ARBA00023211"/>
    </source>
</evidence>
<dbReference type="EC" id="3.1.-.-" evidence="10"/>
<protein>
    <recommendedName>
        <fullName evidence="10">CRISPR-associated endonuclease Cas1</fullName>
        <ecNumber evidence="10">3.1.-.-</ecNumber>
    </recommendedName>
</protein>
<comment type="cofactor">
    <cofactor evidence="10">
        <name>Mg(2+)</name>
        <dbReference type="ChEBI" id="CHEBI:18420"/>
    </cofactor>
    <cofactor evidence="10">
        <name>Mn(2+)</name>
        <dbReference type="ChEBI" id="CHEBI:29035"/>
    </cofactor>
</comment>
<dbReference type="PANTHER" id="PTHR34353:SF2">
    <property type="entry name" value="CRISPR-ASSOCIATED ENDONUCLEASE CAS1 1"/>
    <property type="match status" value="1"/>
</dbReference>
<evidence type="ECO:0000256" key="3">
    <source>
        <dbReference type="ARBA" id="ARBA00022759"/>
    </source>
</evidence>
<keyword evidence="5 10" id="KW-0460">Magnesium</keyword>
<dbReference type="GO" id="GO:0003677">
    <property type="term" value="F:DNA binding"/>
    <property type="evidence" value="ECO:0007669"/>
    <property type="project" value="UniProtKB-KW"/>
</dbReference>
<keyword evidence="12" id="KW-1185">Reference proteome</keyword>
<keyword evidence="6 10" id="KW-0051">Antiviral defense</keyword>
<feature type="binding site" evidence="10">
    <location>
        <position position="152"/>
    </location>
    <ligand>
        <name>Mn(2+)</name>
        <dbReference type="ChEBI" id="CHEBI:29035"/>
    </ligand>
</feature>
<comment type="caution">
    <text evidence="11">The sequence shown here is derived from an EMBL/GenBank/DDBJ whole genome shotgun (WGS) entry which is preliminary data.</text>
</comment>
<dbReference type="Proteomes" id="UP000029080">
    <property type="component" value="Unassembled WGS sequence"/>
</dbReference>
<feature type="binding site" evidence="10">
    <location>
        <position position="227"/>
    </location>
    <ligand>
        <name>Mn(2+)</name>
        <dbReference type="ChEBI" id="CHEBI:29035"/>
    </ligand>
</feature>
<accession>A0A087EJZ3</accession>
<comment type="subunit">
    <text evidence="9 10">Homodimer, forms a heterotetramer with a Cas2 homodimer.</text>
</comment>
<dbReference type="HAMAP" id="MF_01470">
    <property type="entry name" value="Cas1"/>
    <property type="match status" value="1"/>
</dbReference>
<keyword evidence="1 10" id="KW-0540">Nuclease</keyword>
<dbReference type="InterPro" id="IPR002729">
    <property type="entry name" value="CRISPR-assoc_Cas1"/>
</dbReference>
<feature type="binding site" evidence="10">
    <location>
        <position position="212"/>
    </location>
    <ligand>
        <name>Mn(2+)</name>
        <dbReference type="ChEBI" id="CHEBI:29035"/>
    </ligand>
</feature>
<dbReference type="GO" id="GO:0046872">
    <property type="term" value="F:metal ion binding"/>
    <property type="evidence" value="ECO:0007669"/>
    <property type="project" value="UniProtKB-UniRule"/>
</dbReference>
<evidence type="ECO:0000256" key="4">
    <source>
        <dbReference type="ARBA" id="ARBA00022801"/>
    </source>
</evidence>
<reference evidence="11 12" key="1">
    <citation type="submission" date="2014-03" db="EMBL/GenBank/DDBJ databases">
        <title>Genomics of Bifidobacteria.</title>
        <authorList>
            <person name="Ventura M."/>
            <person name="Milani C."/>
            <person name="Lugli G.A."/>
        </authorList>
    </citation>
    <scope>NUCLEOTIDE SEQUENCE [LARGE SCALE GENOMIC DNA]</scope>
    <source>
        <strain evidence="11 12">JCM 13495</strain>
    </source>
</reference>
<evidence type="ECO:0000313" key="11">
    <source>
        <dbReference type="EMBL" id="KFJ08094.1"/>
    </source>
</evidence>
<evidence type="ECO:0000256" key="2">
    <source>
        <dbReference type="ARBA" id="ARBA00022723"/>
    </source>
</evidence>
<dbReference type="InterPro" id="IPR019855">
    <property type="entry name" value="CRISPR-assoc_Cas1_NMENI"/>
</dbReference>
<dbReference type="GO" id="GO:0016787">
    <property type="term" value="F:hydrolase activity"/>
    <property type="evidence" value="ECO:0007669"/>
    <property type="project" value="UniProtKB-KW"/>
</dbReference>
<sequence>MQSAWRIVDCCDLHGSLKYERGRLLVYDSVKDTSTDAPLSDIAVLLIGLHCNCSAGLLHQCSVYGVSVMTCDWRGIPISAMHPWSNINTRINVRYRAQIEQTIPRQKNLWGRIIQSKIRGQAAVLDVLGIDGGGHLRGLAAGVRSGDLTNVEGRAARDYWSALFARDSDFHRIPGSGDPRNGQLDYAYTILRGFTIKAVIAAGLCPCLGIHHHNGGNYFCLADDLIEVFRPTVDVKVSQLSENDSLIDKEVKRYLISNINRQFNGEGLTIPSKINDFSQQYALYVERKLDKIEIPQYVKD</sequence>
<evidence type="ECO:0000256" key="9">
    <source>
        <dbReference type="ARBA" id="ARBA00038592"/>
    </source>
</evidence>
<evidence type="ECO:0000256" key="7">
    <source>
        <dbReference type="ARBA" id="ARBA00023125"/>
    </source>
</evidence>
<keyword evidence="3 10" id="KW-0255">Endonuclease</keyword>
<gene>
    <name evidence="10" type="primary">cas1</name>
    <name evidence="11" type="ORF">BITS_0408</name>
</gene>
<dbReference type="OrthoDB" id="1550386at2"/>
<comment type="function">
    <text evidence="10">CRISPR (clustered regularly interspaced short palindromic repeat), is an adaptive immune system that provides protection against mobile genetic elements (viruses, transposable elements and conjugative plasmids). CRISPR clusters contain spacers, sequences complementary to antecedent mobile elements, and target invading nucleic acids. CRISPR clusters are transcribed and processed into CRISPR RNA (crRNA). Acts as a dsDNA endonuclease. Involved in the integration of spacer DNA into the CRISPR cassette.</text>
</comment>
<evidence type="ECO:0000256" key="1">
    <source>
        <dbReference type="ARBA" id="ARBA00022722"/>
    </source>
</evidence>
<keyword evidence="7 10" id="KW-0238">DNA-binding</keyword>
<evidence type="ECO:0000313" key="12">
    <source>
        <dbReference type="Proteomes" id="UP000029080"/>
    </source>
</evidence>
<dbReference type="STRING" id="356829.BITS_0408"/>